<dbReference type="Proteomes" id="UP001614394">
    <property type="component" value="Unassembled WGS sequence"/>
</dbReference>
<proteinExistence type="predicted"/>
<dbReference type="InterPro" id="IPR010982">
    <property type="entry name" value="Lambda_DNA-bd_dom_sf"/>
</dbReference>
<dbReference type="SUPFAM" id="SSF47413">
    <property type="entry name" value="lambda repressor-like DNA-binding domains"/>
    <property type="match status" value="1"/>
</dbReference>
<evidence type="ECO:0000313" key="2">
    <source>
        <dbReference type="EMBL" id="MFI9103978.1"/>
    </source>
</evidence>
<dbReference type="InterPro" id="IPR001387">
    <property type="entry name" value="Cro/C1-type_HTH"/>
</dbReference>
<dbReference type="CDD" id="cd00093">
    <property type="entry name" value="HTH_XRE"/>
    <property type="match status" value="1"/>
</dbReference>
<dbReference type="EMBL" id="JBITYG010000008">
    <property type="protein sequence ID" value="MFI9103978.1"/>
    <property type="molecule type" value="Genomic_DNA"/>
</dbReference>
<feature type="compositionally biased region" description="Low complexity" evidence="1">
    <location>
        <begin position="103"/>
        <end position="124"/>
    </location>
</feature>
<accession>A0ABW8CC25</accession>
<gene>
    <name evidence="2" type="ORF">ACIGXA_26010</name>
</gene>
<reference evidence="2 3" key="1">
    <citation type="submission" date="2024-10" db="EMBL/GenBank/DDBJ databases">
        <title>The Natural Products Discovery Center: Release of the First 8490 Sequenced Strains for Exploring Actinobacteria Biosynthetic Diversity.</title>
        <authorList>
            <person name="Kalkreuter E."/>
            <person name="Kautsar S.A."/>
            <person name="Yang D."/>
            <person name="Bader C.D."/>
            <person name="Teijaro C.N."/>
            <person name="Fluegel L."/>
            <person name="Davis C.M."/>
            <person name="Simpson J.R."/>
            <person name="Lauterbach L."/>
            <person name="Steele A.D."/>
            <person name="Gui C."/>
            <person name="Meng S."/>
            <person name="Li G."/>
            <person name="Viehrig K."/>
            <person name="Ye F."/>
            <person name="Su P."/>
            <person name="Kiefer A.F."/>
            <person name="Nichols A."/>
            <person name="Cepeda A.J."/>
            <person name="Yan W."/>
            <person name="Fan B."/>
            <person name="Jiang Y."/>
            <person name="Adhikari A."/>
            <person name="Zheng C.-J."/>
            <person name="Schuster L."/>
            <person name="Cowan T.M."/>
            <person name="Smanski M.J."/>
            <person name="Chevrette M.G."/>
            <person name="De Carvalho L.P.S."/>
            <person name="Shen B."/>
        </authorList>
    </citation>
    <scope>NUCLEOTIDE SEQUENCE [LARGE SCALE GENOMIC DNA]</scope>
    <source>
        <strain evidence="2 3">NPDC053399</strain>
    </source>
</reference>
<organism evidence="2 3">
    <name type="scientific">Streptomyces fildesensis</name>
    <dbReference type="NCBI Taxonomy" id="375757"/>
    <lineage>
        <taxon>Bacteria</taxon>
        <taxon>Bacillati</taxon>
        <taxon>Actinomycetota</taxon>
        <taxon>Actinomycetes</taxon>
        <taxon>Kitasatosporales</taxon>
        <taxon>Streptomycetaceae</taxon>
        <taxon>Streptomyces</taxon>
    </lineage>
</organism>
<name>A0ABW8CC25_9ACTN</name>
<feature type="region of interest" description="Disordered" evidence="1">
    <location>
        <begin position="86"/>
        <end position="124"/>
    </location>
</feature>
<sequence>MDPSPHDAASRAQELQRNWYGEPLGDLFRRLIGDLGLNQARLAGVLGLSAPMLSQLMSGQRAKIGNPAVVQRLQALQDLAGHVADGSVTSSEATSRMDDIRQSSGSSVLTGTTHSSSSGSAAGTARHVVRDIQSLLRAVASAEEIAEAANTLASSHPQLAEFLHVYGAGRTAEAIAHYEAHQG</sequence>
<protein>
    <submittedName>
        <fullName evidence="2">Helix-turn-helix domain-containing protein</fullName>
    </submittedName>
</protein>
<comment type="caution">
    <text evidence="2">The sequence shown here is derived from an EMBL/GenBank/DDBJ whole genome shotgun (WGS) entry which is preliminary data.</text>
</comment>
<evidence type="ECO:0000256" key="1">
    <source>
        <dbReference type="SAM" id="MobiDB-lite"/>
    </source>
</evidence>
<dbReference type="RefSeq" id="WP_399653736.1">
    <property type="nucleotide sequence ID" value="NZ_JBITYG010000008.1"/>
</dbReference>
<evidence type="ECO:0000313" key="3">
    <source>
        <dbReference type="Proteomes" id="UP001614394"/>
    </source>
</evidence>
<keyword evidence="3" id="KW-1185">Reference proteome</keyword>